<evidence type="ECO:0000256" key="12">
    <source>
        <dbReference type="ARBA" id="ARBA00031671"/>
    </source>
</evidence>
<evidence type="ECO:0000256" key="6">
    <source>
        <dbReference type="ARBA" id="ARBA00022630"/>
    </source>
</evidence>
<dbReference type="Proteomes" id="UP000249061">
    <property type="component" value="Unassembled WGS sequence"/>
</dbReference>
<dbReference type="InterPro" id="IPR052219">
    <property type="entry name" value="Photolyase_Class-2"/>
</dbReference>
<comment type="cofactor">
    <cofactor evidence="1">
        <name>(6R)-5,10-methylene-5,6,7,8-tetrahydrofolate</name>
        <dbReference type="ChEBI" id="CHEBI:15636"/>
    </cofactor>
</comment>
<dbReference type="InterPro" id="IPR036155">
    <property type="entry name" value="Crypto/Photolyase_N_sf"/>
</dbReference>
<dbReference type="Gene3D" id="1.10.579.10">
    <property type="entry name" value="DNA Cyclobutane Dipyrimidine Photolyase, subunit A, domain 3"/>
    <property type="match status" value="1"/>
</dbReference>
<evidence type="ECO:0000256" key="3">
    <source>
        <dbReference type="ARBA" id="ARBA00006409"/>
    </source>
</evidence>
<dbReference type="InterPro" id="IPR014729">
    <property type="entry name" value="Rossmann-like_a/b/a_fold"/>
</dbReference>
<keyword evidence="7" id="KW-0227">DNA damage</keyword>
<dbReference type="SUPFAM" id="SSF52425">
    <property type="entry name" value="Cryptochrome/photolyase, N-terminal domain"/>
    <property type="match status" value="1"/>
</dbReference>
<evidence type="ECO:0000256" key="11">
    <source>
        <dbReference type="ARBA" id="ARBA00023239"/>
    </source>
</evidence>
<comment type="catalytic activity">
    <reaction evidence="13">
        <text>cyclobutadipyrimidine (in DNA) = 2 pyrimidine residues (in DNA).</text>
        <dbReference type="EC" id="4.1.99.3"/>
    </reaction>
</comment>
<evidence type="ECO:0000256" key="9">
    <source>
        <dbReference type="ARBA" id="ARBA00023125"/>
    </source>
</evidence>
<evidence type="ECO:0000256" key="8">
    <source>
        <dbReference type="ARBA" id="ARBA00022827"/>
    </source>
</evidence>
<dbReference type="EC" id="4.1.99.3" evidence="4"/>
<dbReference type="InterPro" id="IPR036134">
    <property type="entry name" value="Crypto/Photolyase_FAD-like_sf"/>
</dbReference>
<dbReference type="Gene3D" id="3.40.50.620">
    <property type="entry name" value="HUPs"/>
    <property type="match status" value="1"/>
</dbReference>
<reference evidence="15 16" key="1">
    <citation type="submission" date="2017-08" db="EMBL/GenBank/DDBJ databases">
        <title>Infants hospitalized years apart are colonized by the same room-sourced microbial strains.</title>
        <authorList>
            <person name="Brooks B."/>
            <person name="Olm M.R."/>
            <person name="Firek B.A."/>
            <person name="Baker R."/>
            <person name="Thomas B.C."/>
            <person name="Morowitz M.J."/>
            <person name="Banfield J.F."/>
        </authorList>
    </citation>
    <scope>NUCLEOTIDE SEQUENCE [LARGE SCALE GENOMIC DNA]</scope>
    <source>
        <strain evidence="15">S2_003_000_R2_14</strain>
    </source>
</reference>
<keyword evidence="10" id="KW-0234">DNA repair</keyword>
<sequence length="486" mass="55862">MMRSPVPKGRVRVLNDASPQNRDYILYWMTSFRRAKSNFALDRAIELAKQMKRPLLVLEALRVGYEFANDRLHTFVLEGMHDNERAFQDSAVKYLPYVERKVGEGKGLMEALVKRACIVVGDDWPCFFVPKMQQALAARIDCRFEVVDSNGLYPMHDTPRVFTTAHSFRVHLQKVLPAHLMQFPTEHPLSRLELPTFDAPLPKQWKFGLDVAVADLPIDHSVPAVPIPGGSAAAEKRLAHFISKILPTYADSRNEPELDGTSALSPYLHFGHLSTHQVFTEVVGTEKWSVEKLGPSIGGAKEGWWQLSPHAEGYLDQLVTWRELSFNMTSHRPDDYRSLDELPDYARETIAKHAKDVRKVTYTLKQLEEGRTHDRLWNAAMGQLRETGWFHNYLRMLWGKKIYEWSKSAADALHAMEYLMGKYSIDGRDPISYSGYFWILGRYDRAWGPEREVFGTLRYMSSDNTAKKLDVKKYMDRFAPENGSLF</sequence>
<evidence type="ECO:0000259" key="14">
    <source>
        <dbReference type="PROSITE" id="PS51645"/>
    </source>
</evidence>
<dbReference type="PANTHER" id="PTHR10211">
    <property type="entry name" value="DEOXYRIBODIPYRIMIDINE PHOTOLYASE"/>
    <property type="match status" value="1"/>
</dbReference>
<evidence type="ECO:0000256" key="13">
    <source>
        <dbReference type="ARBA" id="ARBA00033999"/>
    </source>
</evidence>
<evidence type="ECO:0000256" key="10">
    <source>
        <dbReference type="ARBA" id="ARBA00023204"/>
    </source>
</evidence>
<dbReference type="SUPFAM" id="SSF48173">
    <property type="entry name" value="Cryptochrome/photolyase FAD-binding domain"/>
    <property type="match status" value="1"/>
</dbReference>
<evidence type="ECO:0000256" key="2">
    <source>
        <dbReference type="ARBA" id="ARBA00001974"/>
    </source>
</evidence>
<dbReference type="AlphaFoldDB" id="A0A2W5SYK4"/>
<keyword evidence="11 15" id="KW-0456">Lyase</keyword>
<dbReference type="FunFam" id="1.10.579.10:FF:000002">
    <property type="entry name" value="Deoxyribodipyrimidine photolyase"/>
    <property type="match status" value="1"/>
</dbReference>
<accession>A0A2W5SYK4</accession>
<dbReference type="InterPro" id="IPR006050">
    <property type="entry name" value="DNA_photolyase_N"/>
</dbReference>
<evidence type="ECO:0000313" key="16">
    <source>
        <dbReference type="Proteomes" id="UP000249061"/>
    </source>
</evidence>
<dbReference type="EMBL" id="QFQP01000027">
    <property type="protein sequence ID" value="PZR08040.1"/>
    <property type="molecule type" value="Genomic_DNA"/>
</dbReference>
<comment type="cofactor">
    <cofactor evidence="2">
        <name>FAD</name>
        <dbReference type="ChEBI" id="CHEBI:57692"/>
    </cofactor>
</comment>
<evidence type="ECO:0000256" key="5">
    <source>
        <dbReference type="ARBA" id="ARBA00014046"/>
    </source>
</evidence>
<comment type="caution">
    <text evidence="15">The sequence shown here is derived from an EMBL/GenBank/DDBJ whole genome shotgun (WGS) entry which is preliminary data.</text>
</comment>
<comment type="similarity">
    <text evidence="3">Belongs to the DNA photolyase class-2 family.</text>
</comment>
<gene>
    <name evidence="15" type="ORF">DI536_25730</name>
</gene>
<feature type="domain" description="Photolyase/cryptochrome alpha/beta" evidence="14">
    <location>
        <begin position="23"/>
        <end position="155"/>
    </location>
</feature>
<dbReference type="Gene3D" id="1.25.40.80">
    <property type="match status" value="1"/>
</dbReference>
<evidence type="ECO:0000256" key="1">
    <source>
        <dbReference type="ARBA" id="ARBA00001932"/>
    </source>
</evidence>
<dbReference type="PROSITE" id="PS51645">
    <property type="entry name" value="PHR_CRY_ALPHA_BETA"/>
    <property type="match status" value="1"/>
</dbReference>
<dbReference type="PANTHER" id="PTHR10211:SF0">
    <property type="entry name" value="DEOXYRIBODIPYRIMIDINE PHOTO-LYASE"/>
    <property type="match status" value="1"/>
</dbReference>
<dbReference type="GO" id="GO:0000719">
    <property type="term" value="P:photoreactive repair"/>
    <property type="evidence" value="ECO:0007669"/>
    <property type="project" value="TreeGrafter"/>
</dbReference>
<evidence type="ECO:0000256" key="4">
    <source>
        <dbReference type="ARBA" id="ARBA00013149"/>
    </source>
</evidence>
<evidence type="ECO:0000256" key="7">
    <source>
        <dbReference type="ARBA" id="ARBA00022763"/>
    </source>
</evidence>
<keyword evidence="8" id="KW-0274">FAD</keyword>
<keyword evidence="9" id="KW-0238">DNA-binding</keyword>
<organism evidence="15 16">
    <name type="scientific">Archangium gephyra</name>
    <dbReference type="NCBI Taxonomy" id="48"/>
    <lineage>
        <taxon>Bacteria</taxon>
        <taxon>Pseudomonadati</taxon>
        <taxon>Myxococcota</taxon>
        <taxon>Myxococcia</taxon>
        <taxon>Myxococcales</taxon>
        <taxon>Cystobacterineae</taxon>
        <taxon>Archangiaceae</taxon>
        <taxon>Archangium</taxon>
    </lineage>
</organism>
<evidence type="ECO:0000313" key="15">
    <source>
        <dbReference type="EMBL" id="PZR08040.1"/>
    </source>
</evidence>
<protein>
    <recommendedName>
        <fullName evidence="5">Deoxyribodipyrimidine photo-lyase</fullName>
        <ecNumber evidence="4">4.1.99.3</ecNumber>
    </recommendedName>
    <alternativeName>
        <fullName evidence="12">DNA photolyase</fullName>
    </alternativeName>
</protein>
<proteinExistence type="inferred from homology"/>
<dbReference type="GO" id="GO:0003677">
    <property type="term" value="F:DNA binding"/>
    <property type="evidence" value="ECO:0007669"/>
    <property type="project" value="UniProtKB-KW"/>
</dbReference>
<dbReference type="GO" id="GO:0003904">
    <property type="term" value="F:deoxyribodipyrimidine photo-lyase activity"/>
    <property type="evidence" value="ECO:0007669"/>
    <property type="project" value="UniProtKB-EC"/>
</dbReference>
<keyword evidence="6" id="KW-0285">Flavoprotein</keyword>
<name>A0A2W5SYK4_9BACT</name>